<dbReference type="RefSeq" id="WP_238020462.1">
    <property type="nucleotide sequence ID" value="NZ_JAIFZM010000010.1"/>
</dbReference>
<organism evidence="2 3">
    <name type="scientific">Oceanobacillus jordanicus</name>
    <dbReference type="NCBI Taxonomy" id="2867266"/>
    <lineage>
        <taxon>Bacteria</taxon>
        <taxon>Bacillati</taxon>
        <taxon>Bacillota</taxon>
        <taxon>Bacilli</taxon>
        <taxon>Bacillales</taxon>
        <taxon>Bacillaceae</taxon>
        <taxon>Oceanobacillus</taxon>
    </lineage>
</organism>
<feature type="signal peptide" evidence="1">
    <location>
        <begin position="1"/>
        <end position="20"/>
    </location>
</feature>
<evidence type="ECO:0000313" key="3">
    <source>
        <dbReference type="Proteomes" id="UP001199631"/>
    </source>
</evidence>
<dbReference type="Proteomes" id="UP001199631">
    <property type="component" value="Unassembled WGS sequence"/>
</dbReference>
<accession>A0AAW5B909</accession>
<sequence length="154" mass="17720">MYGYKLIMTFSVFLFLIGCANDLTGEPSRNQENSIELTKISSNNSIDQSASNQAKEILSNHEEITAINAVNTLETLVIAIDIEHSKRFRLADIRKELTKEMKEQFKDIKVEFSTDKKILLELEKLEEKIQSGSIKKKKLEKEIKRITKLVKEKT</sequence>
<keyword evidence="1" id="KW-0732">Signal</keyword>
<evidence type="ECO:0000256" key="1">
    <source>
        <dbReference type="SAM" id="SignalP"/>
    </source>
</evidence>
<dbReference type="AlphaFoldDB" id="A0AAW5B909"/>
<protein>
    <recommendedName>
        <fullName evidence="4">Sporulation protein</fullName>
    </recommendedName>
</protein>
<evidence type="ECO:0008006" key="4">
    <source>
        <dbReference type="Google" id="ProtNLM"/>
    </source>
</evidence>
<comment type="caution">
    <text evidence="2">The sequence shown here is derived from an EMBL/GenBank/DDBJ whole genome shotgun (WGS) entry which is preliminary data.</text>
</comment>
<reference evidence="2 3" key="1">
    <citation type="journal article" date="2022" name="Evol. Bioinform. Online">
        <title>Draft Genome Sequence of Oceanobacillus jordanicus Strain GSFE11, a Halotolerant Plant Growth-Promoting Bacterial Endophyte Isolated From the Jordan Valley.</title>
        <authorList>
            <person name="Alhindi T."/>
            <person name="Albdaiwi R."/>
        </authorList>
    </citation>
    <scope>NUCLEOTIDE SEQUENCE [LARGE SCALE GENOMIC DNA]</scope>
    <source>
        <strain evidence="2 3">GSFE11</strain>
    </source>
</reference>
<gene>
    <name evidence="2" type="ORF">K3T81_12885</name>
</gene>
<feature type="chain" id="PRO_5043565856" description="Sporulation protein" evidence="1">
    <location>
        <begin position="21"/>
        <end position="154"/>
    </location>
</feature>
<evidence type="ECO:0000313" key="2">
    <source>
        <dbReference type="EMBL" id="MCG3420048.1"/>
    </source>
</evidence>
<dbReference type="PROSITE" id="PS51257">
    <property type="entry name" value="PROKAR_LIPOPROTEIN"/>
    <property type="match status" value="1"/>
</dbReference>
<dbReference type="EMBL" id="JAIFZM010000010">
    <property type="protein sequence ID" value="MCG3420048.1"/>
    <property type="molecule type" value="Genomic_DNA"/>
</dbReference>
<keyword evidence="3" id="KW-1185">Reference proteome</keyword>
<name>A0AAW5B909_9BACI</name>
<proteinExistence type="predicted"/>